<dbReference type="Gene3D" id="3.30.470.20">
    <property type="entry name" value="ATP-grasp fold, B domain"/>
    <property type="match status" value="1"/>
</dbReference>
<evidence type="ECO:0000256" key="3">
    <source>
        <dbReference type="ARBA" id="ARBA00011738"/>
    </source>
</evidence>
<evidence type="ECO:0000256" key="10">
    <source>
        <dbReference type="ARBA" id="ARBA00022840"/>
    </source>
</evidence>
<evidence type="ECO:0000259" key="18">
    <source>
        <dbReference type="Pfam" id="PF03199"/>
    </source>
</evidence>
<feature type="binding site" evidence="17">
    <location>
        <position position="145"/>
    </location>
    <ligand>
        <name>Mg(2+)</name>
        <dbReference type="ChEBI" id="CHEBI:18420"/>
    </ligand>
</feature>
<comment type="cofactor">
    <cofactor evidence="15 17">
        <name>Mg(2+)</name>
        <dbReference type="ChEBI" id="CHEBI:18420"/>
    </cofactor>
    <text evidence="15 17">Binds 1 Mg(2+) ion per subunit.</text>
</comment>
<feature type="binding site" evidence="16">
    <location>
        <position position="375"/>
    </location>
    <ligand>
        <name>ATP</name>
        <dbReference type="ChEBI" id="CHEBI:30616"/>
    </ligand>
</feature>
<comment type="pathway">
    <text evidence="1 15">Sulfur metabolism; glutathione biosynthesis; glutathione from L-cysteine and L-glutamate: step 2/2.</text>
</comment>
<evidence type="ECO:0000256" key="9">
    <source>
        <dbReference type="ARBA" id="ARBA00022741"/>
    </source>
</evidence>
<dbReference type="GO" id="GO:0000287">
    <property type="term" value="F:magnesium ion binding"/>
    <property type="evidence" value="ECO:0007669"/>
    <property type="project" value="UniProtKB-UniRule"/>
</dbReference>
<dbReference type="InterPro" id="IPR016185">
    <property type="entry name" value="PreATP-grasp_dom_sf"/>
</dbReference>
<feature type="binding site" evidence="16">
    <location>
        <position position="143"/>
    </location>
    <ligand>
        <name>ATP</name>
        <dbReference type="ChEBI" id="CHEBI:30616"/>
    </ligand>
</feature>
<evidence type="ECO:0000256" key="15">
    <source>
        <dbReference type="PIRNR" id="PIRNR001558"/>
    </source>
</evidence>
<keyword evidence="8 15" id="KW-0479">Metal-binding</keyword>
<feature type="binding site" evidence="16">
    <location>
        <position position="128"/>
    </location>
    <ligand>
        <name>substrate</name>
    </ligand>
</feature>
<proteinExistence type="inferred from homology"/>
<evidence type="ECO:0000256" key="4">
    <source>
        <dbReference type="ARBA" id="ARBA00012214"/>
    </source>
</evidence>
<dbReference type="Gene3D" id="3.30.1490.80">
    <property type="match status" value="1"/>
</dbReference>
<dbReference type="PANTHER" id="PTHR11130">
    <property type="entry name" value="GLUTATHIONE SYNTHETASE"/>
    <property type="match status" value="1"/>
</dbReference>
<feature type="binding site" evidence="17">
    <location>
        <position position="143"/>
    </location>
    <ligand>
        <name>Mg(2+)</name>
        <dbReference type="ChEBI" id="CHEBI:18420"/>
    </ligand>
</feature>
<dbReference type="FunFam" id="3.40.50.1760:FF:000001">
    <property type="entry name" value="Glutathione synthetase"/>
    <property type="match status" value="1"/>
</dbReference>
<dbReference type="AlphaFoldDB" id="A0A834XUQ5"/>
<dbReference type="Proteomes" id="UP000639338">
    <property type="component" value="Unassembled WGS sequence"/>
</dbReference>
<evidence type="ECO:0000313" key="19">
    <source>
        <dbReference type="EMBL" id="KAF7993853.1"/>
    </source>
</evidence>
<dbReference type="GO" id="GO:0005829">
    <property type="term" value="C:cytosol"/>
    <property type="evidence" value="ECO:0007669"/>
    <property type="project" value="TreeGrafter"/>
</dbReference>
<keyword evidence="10 15" id="KW-0067">ATP-binding</keyword>
<dbReference type="Gene3D" id="1.10.1080.10">
    <property type="entry name" value="Glutathione Synthetase, Chain A, domain 3"/>
    <property type="match status" value="1"/>
</dbReference>
<comment type="similarity">
    <text evidence="2 15">Belongs to the eukaryotic GSH synthase family.</text>
</comment>
<evidence type="ECO:0000256" key="13">
    <source>
        <dbReference type="ARBA" id="ARBA00052123"/>
    </source>
</evidence>
<comment type="catalytic activity">
    <reaction evidence="12">
        <text>gamma-L-glutamyl-L-cysteine + glycine + ATP = glutathione + ADP + phosphate + H(+)</text>
        <dbReference type="Rhea" id="RHEA:13557"/>
        <dbReference type="ChEBI" id="CHEBI:15378"/>
        <dbReference type="ChEBI" id="CHEBI:30616"/>
        <dbReference type="ChEBI" id="CHEBI:43474"/>
        <dbReference type="ChEBI" id="CHEBI:57305"/>
        <dbReference type="ChEBI" id="CHEBI:57925"/>
        <dbReference type="ChEBI" id="CHEBI:58173"/>
        <dbReference type="ChEBI" id="CHEBI:456216"/>
        <dbReference type="EC" id="6.3.2.3"/>
    </reaction>
    <physiologicalReaction direction="left-to-right" evidence="12">
        <dbReference type="Rhea" id="RHEA:13558"/>
    </physiologicalReaction>
</comment>
<dbReference type="GO" id="GO:0043295">
    <property type="term" value="F:glutathione binding"/>
    <property type="evidence" value="ECO:0007669"/>
    <property type="project" value="UniProtKB-UniRule"/>
</dbReference>
<comment type="caution">
    <text evidence="19">The sequence shown here is derived from an EMBL/GenBank/DDBJ whole genome shotgun (WGS) entry which is preliminary data.</text>
</comment>
<keyword evidence="11 15" id="KW-0460">Magnesium</keyword>
<dbReference type="EC" id="6.3.2.3" evidence="4 15"/>
<evidence type="ECO:0000256" key="12">
    <source>
        <dbReference type="ARBA" id="ARBA00048871"/>
    </source>
</evidence>
<feature type="binding site" evidence="16">
    <location>
        <begin position="364"/>
        <end position="373"/>
    </location>
    <ligand>
        <name>ATP</name>
        <dbReference type="ChEBI" id="CHEBI:30616"/>
    </ligand>
</feature>
<dbReference type="Pfam" id="PF03199">
    <property type="entry name" value="GSH_synthase"/>
    <property type="match status" value="1"/>
</dbReference>
<dbReference type="PIRSF" id="PIRSF001558">
    <property type="entry name" value="GSHase"/>
    <property type="match status" value="1"/>
</dbReference>
<comment type="catalytic activity">
    <reaction evidence="13">
        <text>gamma-L-glutamyl-(2S)-2-aminobutanoate + glycine + ATP = ophthalmate + ADP + phosphate + H(+)</text>
        <dbReference type="Rhea" id="RHEA:72075"/>
        <dbReference type="ChEBI" id="CHEBI:15378"/>
        <dbReference type="ChEBI" id="CHEBI:30616"/>
        <dbReference type="ChEBI" id="CHEBI:43474"/>
        <dbReference type="ChEBI" id="CHEBI:57305"/>
        <dbReference type="ChEBI" id="CHEBI:189406"/>
        <dbReference type="ChEBI" id="CHEBI:189750"/>
        <dbReference type="ChEBI" id="CHEBI:456216"/>
    </reaction>
    <physiologicalReaction direction="left-to-right" evidence="13">
        <dbReference type="Rhea" id="RHEA:72076"/>
    </physiologicalReaction>
</comment>
<dbReference type="PANTHER" id="PTHR11130:SF0">
    <property type="entry name" value="GLUTATHIONE SYNTHETASE"/>
    <property type="match status" value="1"/>
</dbReference>
<feature type="binding site" evidence="17">
    <location>
        <position position="368"/>
    </location>
    <ligand>
        <name>Mg(2+)</name>
        <dbReference type="ChEBI" id="CHEBI:18420"/>
    </ligand>
</feature>
<dbReference type="InterPro" id="IPR014042">
    <property type="entry name" value="Glutathione_synthase_a-hlx"/>
</dbReference>
<gene>
    <name evidence="19" type="ORF">HCN44_011122</name>
</gene>
<feature type="binding site" evidence="16">
    <location>
        <position position="426"/>
    </location>
    <ligand>
        <name>ATP</name>
        <dbReference type="ChEBI" id="CHEBI:30616"/>
    </ligand>
</feature>
<accession>A0A834XUQ5</accession>
<keyword evidence="20" id="KW-1185">Reference proteome</keyword>
<dbReference type="InterPro" id="IPR014049">
    <property type="entry name" value="Glutathione_synthase_N_euk"/>
</dbReference>
<feature type="binding site" evidence="16">
    <location>
        <begin position="398"/>
        <end position="401"/>
    </location>
    <ligand>
        <name>ATP</name>
        <dbReference type="ChEBI" id="CHEBI:30616"/>
    </ligand>
</feature>
<dbReference type="UniPathway" id="UPA00142">
    <property type="reaction ID" value="UER00210"/>
</dbReference>
<comment type="function">
    <text evidence="14">Catalyzes the production of glutathione from gamma-glutamylcysteine and glycine in an ATP-dependent manner. Glutathione (gamma-glutamylcysteinylglycine, GSH) is the most abundant intracellular thiol in living aerobic cells and is required for numerous processes including the protection of cells against oxidative damage, amino acid transport, the detoxification of foreign compounds, the maintenance of protein sulfhydryl groups in a reduced state and acts as a cofactor for a number of enzymes. Participates in ophthalmate biosynthesis in hepatocytes.</text>
</comment>
<evidence type="ECO:0000256" key="1">
    <source>
        <dbReference type="ARBA" id="ARBA00004965"/>
    </source>
</evidence>
<evidence type="ECO:0000256" key="2">
    <source>
        <dbReference type="ARBA" id="ARBA00010385"/>
    </source>
</evidence>
<evidence type="ECO:0000256" key="17">
    <source>
        <dbReference type="PIRSR" id="PIRSR001558-2"/>
    </source>
</evidence>
<dbReference type="InterPro" id="IPR004887">
    <property type="entry name" value="GSH_synth_subst-bd"/>
</dbReference>
<dbReference type="Gene3D" id="3.40.50.1760">
    <property type="entry name" value="Glutathione synthase, substrate-binding domain superfamily, eukaryotic"/>
    <property type="match status" value="1"/>
</dbReference>
<feature type="domain" description="Glutathione synthase substrate-binding" evidence="18">
    <location>
        <begin position="205"/>
        <end position="304"/>
    </location>
</feature>
<comment type="subunit">
    <text evidence="3">Homodimer.</text>
</comment>
<evidence type="ECO:0000256" key="5">
    <source>
        <dbReference type="ARBA" id="ARBA00020821"/>
    </source>
</evidence>
<dbReference type="GO" id="GO:0005524">
    <property type="term" value="F:ATP binding"/>
    <property type="evidence" value="ECO:0007669"/>
    <property type="project" value="UniProtKB-UniRule"/>
</dbReference>
<sequence length="476" mass="54472">MSNLIIESLIKESISDEDLDEIVDKAKDYAIQHGVCMCFKNNYDRNKVQLSRFVLVPTSFPKLEFEKGIVIQKILNKLIHKVAYDHDFISKTTKSVIEADNFTAELFKIYQTVYQEGITQKYSLGLFRSDYMLDDSLKIKQVELNTIASSFGGLSSQVTKLHKYILCELDNDDKINHLPDNETASGLADGLVAAWNIYDNNQGRILFVTEEKTCNICDQRAIEYLIREKNLKIKVIRRTFKYLIENAKLRPNKELIVGNDLVSVVYYRTGYEVEAYPTQNEWSVRLLIERSRAIKCPSIQYHLAGTKKVQQVLNNPKILKQFLNDEEARQIQDVFVGLYSLELNEEGDKAVEMAMNEPEKYVLKPQREGGGNNIYGENVKTTLENIKNSQERSAFILMELIKAPVQKNYIISPDNKRPQLQDCLSELGIYGYIIGDYNEIKENQQIGHVIRTKPCDENEGGIIAGAGALDSPYLYN</sequence>
<keyword evidence="6 15" id="KW-0436">Ligase</keyword>
<evidence type="ECO:0000256" key="8">
    <source>
        <dbReference type="ARBA" id="ARBA00022723"/>
    </source>
</evidence>
<organism evidence="19 20">
    <name type="scientific">Aphidius gifuensis</name>
    <name type="common">Parasitoid wasp</name>
    <dbReference type="NCBI Taxonomy" id="684658"/>
    <lineage>
        <taxon>Eukaryota</taxon>
        <taxon>Metazoa</taxon>
        <taxon>Ecdysozoa</taxon>
        <taxon>Arthropoda</taxon>
        <taxon>Hexapoda</taxon>
        <taxon>Insecta</taxon>
        <taxon>Pterygota</taxon>
        <taxon>Neoptera</taxon>
        <taxon>Endopterygota</taxon>
        <taxon>Hymenoptera</taxon>
        <taxon>Apocrita</taxon>
        <taxon>Ichneumonoidea</taxon>
        <taxon>Braconidae</taxon>
        <taxon>Aphidiinae</taxon>
        <taxon>Aphidius</taxon>
    </lineage>
</organism>
<evidence type="ECO:0000256" key="6">
    <source>
        <dbReference type="ARBA" id="ARBA00022598"/>
    </source>
</evidence>
<keyword evidence="7 15" id="KW-0317">Glutathione biosynthesis</keyword>
<feature type="binding site" evidence="16">
    <location>
        <position position="459"/>
    </location>
    <ligand>
        <name>ATP</name>
        <dbReference type="ChEBI" id="CHEBI:30616"/>
    </ligand>
</feature>
<evidence type="ECO:0000256" key="7">
    <source>
        <dbReference type="ARBA" id="ARBA00022684"/>
    </source>
</evidence>
<dbReference type="InterPro" id="IPR037013">
    <property type="entry name" value="GSH-S_sub-bd_sf"/>
</dbReference>
<feature type="binding site" evidence="16">
    <location>
        <position position="453"/>
    </location>
    <ligand>
        <name>ATP</name>
        <dbReference type="ChEBI" id="CHEBI:30616"/>
    </ligand>
</feature>
<dbReference type="Gene3D" id="3.30.1490.50">
    <property type="match status" value="1"/>
</dbReference>
<dbReference type="NCBIfam" id="TIGR01986">
    <property type="entry name" value="glut_syn_euk"/>
    <property type="match status" value="1"/>
</dbReference>
<dbReference type="Pfam" id="PF03917">
    <property type="entry name" value="GSH_synth_ATP"/>
    <property type="match status" value="1"/>
</dbReference>
<dbReference type="SUPFAM" id="SSF56059">
    <property type="entry name" value="Glutathione synthetase ATP-binding domain-like"/>
    <property type="match status" value="1"/>
</dbReference>
<keyword evidence="9 15" id="KW-0547">Nucleotide-binding</keyword>
<dbReference type="GO" id="GO:0004363">
    <property type="term" value="F:glutathione synthase activity"/>
    <property type="evidence" value="ECO:0007669"/>
    <property type="project" value="UniProtKB-UniRule"/>
</dbReference>
<dbReference type="EMBL" id="JACMRX010000003">
    <property type="protein sequence ID" value="KAF7993853.1"/>
    <property type="molecule type" value="Genomic_DNA"/>
</dbReference>
<evidence type="ECO:0000256" key="11">
    <source>
        <dbReference type="ARBA" id="ARBA00022842"/>
    </source>
</evidence>
<dbReference type="InterPro" id="IPR014709">
    <property type="entry name" value="Glutathione_synthase_C_euk"/>
</dbReference>
<dbReference type="InterPro" id="IPR005615">
    <property type="entry name" value="Glutathione_synthase"/>
</dbReference>
<feature type="binding site" evidence="16">
    <location>
        <position position="307"/>
    </location>
    <ligand>
        <name>ATP</name>
        <dbReference type="ChEBI" id="CHEBI:30616"/>
    </ligand>
</feature>
<dbReference type="FunFam" id="3.30.1490.50:FF:000001">
    <property type="entry name" value="Glutathione synthetase"/>
    <property type="match status" value="1"/>
</dbReference>
<reference evidence="19 20" key="1">
    <citation type="submission" date="2020-08" db="EMBL/GenBank/DDBJ databases">
        <title>Aphidius gifuensis genome sequencing and assembly.</title>
        <authorList>
            <person name="Du Z."/>
        </authorList>
    </citation>
    <scope>NUCLEOTIDE SEQUENCE [LARGE SCALE GENOMIC DNA]</scope>
    <source>
        <strain evidence="19">YNYX2018</strain>
        <tissue evidence="19">Adults</tissue>
    </source>
</reference>
<evidence type="ECO:0000313" key="20">
    <source>
        <dbReference type="Proteomes" id="UP000639338"/>
    </source>
</evidence>
<protein>
    <recommendedName>
        <fullName evidence="5 15">Glutathione synthetase</fullName>
        <shortName evidence="15">GSH-S</shortName>
        <ecNumber evidence="4 15">6.3.2.3</ecNumber>
    </recommendedName>
</protein>
<name>A0A834XUQ5_APHGI</name>
<feature type="binding site" evidence="16">
    <location>
        <position position="219"/>
    </location>
    <ligand>
        <name>substrate</name>
    </ligand>
</feature>
<evidence type="ECO:0000256" key="16">
    <source>
        <dbReference type="PIRSR" id="PIRSR001558-1"/>
    </source>
</evidence>
<dbReference type="OrthoDB" id="2020073at2759"/>
<feature type="binding site" evidence="16">
    <location>
        <position position="451"/>
    </location>
    <ligand>
        <name>substrate</name>
    </ligand>
</feature>
<evidence type="ECO:0000256" key="14">
    <source>
        <dbReference type="ARBA" id="ARBA00059746"/>
    </source>
</evidence>
<dbReference type="SUPFAM" id="SSF52440">
    <property type="entry name" value="PreATP-grasp domain"/>
    <property type="match status" value="1"/>
</dbReference>